<dbReference type="InterPro" id="IPR011055">
    <property type="entry name" value="Dup_hybrid_motif"/>
</dbReference>
<dbReference type="Proteomes" id="UP001226577">
    <property type="component" value="Unassembled WGS sequence"/>
</dbReference>
<reference evidence="2 3" key="1">
    <citation type="submission" date="2023-07" db="EMBL/GenBank/DDBJ databases">
        <title>Sorghum-associated microbial communities from plants grown in Nebraska, USA.</title>
        <authorList>
            <person name="Schachtman D."/>
        </authorList>
    </citation>
    <scope>NUCLEOTIDE SEQUENCE [LARGE SCALE GENOMIC DNA]</scope>
    <source>
        <strain evidence="2 3">CC222</strain>
    </source>
</reference>
<gene>
    <name evidence="2" type="ORF">J2X98_003036</name>
</gene>
<dbReference type="PANTHER" id="PTHR21666:SF285">
    <property type="entry name" value="M23 FAMILY METALLOPEPTIDASE"/>
    <property type="match status" value="1"/>
</dbReference>
<dbReference type="PANTHER" id="PTHR21666">
    <property type="entry name" value="PEPTIDASE-RELATED"/>
    <property type="match status" value="1"/>
</dbReference>
<organism evidence="2 3">
    <name type="scientific">Pseudarthrobacter enclensis</name>
    <dbReference type="NCBI Taxonomy" id="993070"/>
    <lineage>
        <taxon>Bacteria</taxon>
        <taxon>Bacillati</taxon>
        <taxon>Actinomycetota</taxon>
        <taxon>Actinomycetes</taxon>
        <taxon>Micrococcales</taxon>
        <taxon>Micrococcaceae</taxon>
        <taxon>Pseudarthrobacter</taxon>
    </lineage>
</organism>
<sequence length="199" mass="20866">MDLEYPFAGRWLVQNSPADRVPSHGTEPFGTSWAIDFTPVDGSGRSAPISLAAFFRPEPPERFAGFGRPVTAPVSGVVRAARDGGPDHAAFRGLPSVRYAATQAWRAREGWMGLAGNHVIIEGEGVFIALCHLKRGSVCVRPGQLVGVGDAIGACGNSGNSTEPHLHIQAMDSVDPGRASAVRISFPGGLPRNGTIVSA</sequence>
<dbReference type="InterPro" id="IPR050570">
    <property type="entry name" value="Cell_wall_metabolism_enzyme"/>
</dbReference>
<dbReference type="SUPFAM" id="SSF51261">
    <property type="entry name" value="Duplicated hybrid motif"/>
    <property type="match status" value="1"/>
</dbReference>
<evidence type="ECO:0000259" key="1">
    <source>
        <dbReference type="Pfam" id="PF01551"/>
    </source>
</evidence>
<dbReference type="Pfam" id="PF01551">
    <property type="entry name" value="Peptidase_M23"/>
    <property type="match status" value="1"/>
</dbReference>
<proteinExistence type="predicted"/>
<comment type="caution">
    <text evidence="2">The sequence shown here is derived from an EMBL/GenBank/DDBJ whole genome shotgun (WGS) entry which is preliminary data.</text>
</comment>
<accession>A0ABT9RW13</accession>
<feature type="domain" description="M23ase beta-sheet core" evidence="1">
    <location>
        <begin position="100"/>
        <end position="171"/>
    </location>
</feature>
<dbReference type="InterPro" id="IPR016047">
    <property type="entry name" value="M23ase_b-sheet_dom"/>
</dbReference>
<keyword evidence="3" id="KW-1185">Reference proteome</keyword>
<dbReference type="Gene3D" id="2.70.70.10">
    <property type="entry name" value="Glucose Permease (Domain IIA)"/>
    <property type="match status" value="1"/>
</dbReference>
<protein>
    <recommendedName>
        <fullName evidence="1">M23ase beta-sheet core domain-containing protein</fullName>
    </recommendedName>
</protein>
<dbReference type="EMBL" id="JAUSRE010000016">
    <property type="protein sequence ID" value="MDP9889426.1"/>
    <property type="molecule type" value="Genomic_DNA"/>
</dbReference>
<name>A0ABT9RW13_9MICC</name>
<dbReference type="CDD" id="cd12797">
    <property type="entry name" value="M23_peptidase"/>
    <property type="match status" value="1"/>
</dbReference>
<evidence type="ECO:0000313" key="2">
    <source>
        <dbReference type="EMBL" id="MDP9889426.1"/>
    </source>
</evidence>
<evidence type="ECO:0000313" key="3">
    <source>
        <dbReference type="Proteomes" id="UP001226577"/>
    </source>
</evidence>